<dbReference type="Proteomes" id="UP000516230">
    <property type="component" value="Chromosome"/>
</dbReference>
<sequence>MFGLTKRDVQTIFVRDSEGVTAALREALAGASPEERPGLERALEIAGGVSSASEEETQARWVRAHLDAAAVTGPADSVTAIKALREAAPGMSLLAAVELARTTRSVEDARGAA</sequence>
<evidence type="ECO:0000313" key="2">
    <source>
        <dbReference type="Proteomes" id="UP000516230"/>
    </source>
</evidence>
<dbReference type="EMBL" id="CP060825">
    <property type="protein sequence ID" value="QNP64860.1"/>
    <property type="molecule type" value="Genomic_DNA"/>
</dbReference>
<dbReference type="KEGG" id="sgj:IAG43_19360"/>
<dbReference type="AlphaFoldDB" id="A0A7H0HWE4"/>
<name>A0A7H0HWE4_9ACTN</name>
<dbReference type="RefSeq" id="WP_187741960.1">
    <property type="nucleotide sequence ID" value="NZ_CP060825.1"/>
</dbReference>
<accession>A0A7H0HWE4</accession>
<keyword evidence="2" id="KW-1185">Reference proteome</keyword>
<organism evidence="1 2">
    <name type="scientific">Streptomyces genisteinicus</name>
    <dbReference type="NCBI Taxonomy" id="2768068"/>
    <lineage>
        <taxon>Bacteria</taxon>
        <taxon>Bacillati</taxon>
        <taxon>Actinomycetota</taxon>
        <taxon>Actinomycetes</taxon>
        <taxon>Kitasatosporales</taxon>
        <taxon>Streptomycetaceae</taxon>
        <taxon>Streptomyces</taxon>
    </lineage>
</organism>
<gene>
    <name evidence="1" type="ORF">IAG43_19360</name>
</gene>
<protein>
    <submittedName>
        <fullName evidence="1">Uncharacterized protein</fullName>
    </submittedName>
</protein>
<evidence type="ECO:0000313" key="1">
    <source>
        <dbReference type="EMBL" id="QNP64860.1"/>
    </source>
</evidence>
<reference evidence="1 2" key="1">
    <citation type="submission" date="2020-08" db="EMBL/GenBank/DDBJ databases">
        <title>A novel species.</title>
        <authorList>
            <person name="Gao J."/>
        </authorList>
    </citation>
    <scope>NUCLEOTIDE SEQUENCE [LARGE SCALE GENOMIC DNA]</scope>
    <source>
        <strain evidence="1 2">CRPJ-33</strain>
    </source>
</reference>
<proteinExistence type="predicted"/>